<evidence type="ECO:0000256" key="7">
    <source>
        <dbReference type="ARBA" id="ARBA00022763"/>
    </source>
</evidence>
<dbReference type="PROSITE" id="PS01155">
    <property type="entry name" value="ENDONUCLEASE_III_2"/>
    <property type="match status" value="1"/>
</dbReference>
<comment type="catalytic activity">
    <reaction evidence="1 13">
        <text>Hydrolyzes free adenine bases from 7,8-dihydro-8-oxoguanine:adenine mismatched double-stranded DNA, leaving an apurinic site.</text>
        <dbReference type="EC" id="3.2.2.31"/>
    </reaction>
</comment>
<keyword evidence="9 13" id="KW-0408">Iron</keyword>
<dbReference type="GO" id="GO:0051539">
    <property type="term" value="F:4 iron, 4 sulfur cluster binding"/>
    <property type="evidence" value="ECO:0007669"/>
    <property type="project" value="UniProtKB-UniRule"/>
</dbReference>
<evidence type="ECO:0000256" key="5">
    <source>
        <dbReference type="ARBA" id="ARBA00022485"/>
    </source>
</evidence>
<evidence type="ECO:0000256" key="13">
    <source>
        <dbReference type="RuleBase" id="RU365096"/>
    </source>
</evidence>
<dbReference type="GO" id="GO:0032357">
    <property type="term" value="F:oxidized purine DNA binding"/>
    <property type="evidence" value="ECO:0007669"/>
    <property type="project" value="TreeGrafter"/>
</dbReference>
<dbReference type="Gene3D" id="1.10.1670.10">
    <property type="entry name" value="Helix-hairpin-Helix base-excision DNA repair enzymes (C-terminal)"/>
    <property type="match status" value="1"/>
</dbReference>
<organism evidence="15 16">
    <name type="scientific">Schistosoma mekongi</name>
    <name type="common">Parasitic worm</name>
    <dbReference type="NCBI Taxonomy" id="38744"/>
    <lineage>
        <taxon>Eukaryota</taxon>
        <taxon>Metazoa</taxon>
        <taxon>Spiralia</taxon>
        <taxon>Lophotrochozoa</taxon>
        <taxon>Platyhelminthes</taxon>
        <taxon>Trematoda</taxon>
        <taxon>Digenea</taxon>
        <taxon>Strigeidida</taxon>
        <taxon>Schistosomatoidea</taxon>
        <taxon>Schistosomatidae</taxon>
        <taxon>Schistosoma</taxon>
    </lineage>
</organism>
<evidence type="ECO:0000256" key="8">
    <source>
        <dbReference type="ARBA" id="ARBA00022801"/>
    </source>
</evidence>
<evidence type="ECO:0000256" key="12">
    <source>
        <dbReference type="ARBA" id="ARBA00023295"/>
    </source>
</evidence>
<proteinExistence type="inferred from homology"/>
<sequence>MLEVYLLSIMCSIHSFTLNQIERLRETLLCWYDKSKRDLPWRRMALNPCANSRGYAVWVSEVMLQQTQVKTVIDYYSRWMKKWPNVDDLAAASLDDVNSIWSGLGYYSRARLLHEGAKKIVNECNGVLPQSADVLKSTLPGVGRYTAGAIASIAFGQCTPALDGNVMRVLTRLRQIGSPIQLHTSIEYLWNLAAELVDPYRPGDFNQALMELGAVCCTPKHPNCTKCPLNKVGLCGSYNELTNEVSNVVSSDLEDCHLCIDRSVYQRSLGVMNYPVKLSKREPRKQNTIILVTYASRQENEMMKYYYLLLQRPKTGLLAGLWEFPSYTIDANDKVTDDSCQTNPIQSYIPLVINRITNALNNSSVNITSINELDVKPIGEVFHIFSHIHMTYIVYELKIEQQQQNLSASLNSHATTINASCDWPPSLYSGRWVSRDDLNDSAVSTATRKIFAHFENHSISSSHCEINRNQYKIKRNSINHLKSKQSKLEHFFFH</sequence>
<keyword evidence="8" id="KW-0378">Hydrolase</keyword>
<dbReference type="InterPro" id="IPR003265">
    <property type="entry name" value="HhH-GPD_domain"/>
</dbReference>
<dbReference type="Pfam" id="PF00730">
    <property type="entry name" value="HhH-GPD"/>
    <property type="match status" value="1"/>
</dbReference>
<dbReference type="GO" id="GO:0034039">
    <property type="term" value="F:8-oxo-7,8-dihydroguanine DNA N-glycosylase activity"/>
    <property type="evidence" value="ECO:0007669"/>
    <property type="project" value="TreeGrafter"/>
</dbReference>
<evidence type="ECO:0000256" key="3">
    <source>
        <dbReference type="ARBA" id="ARBA00012045"/>
    </source>
</evidence>
<dbReference type="PANTHER" id="PTHR42944">
    <property type="entry name" value="ADENINE DNA GLYCOSYLASE"/>
    <property type="match status" value="1"/>
</dbReference>
<dbReference type="InterPro" id="IPR004036">
    <property type="entry name" value="Endonuclease-III-like_CS2"/>
</dbReference>
<evidence type="ECO:0000256" key="2">
    <source>
        <dbReference type="ARBA" id="ARBA00008343"/>
    </source>
</evidence>
<comment type="similarity">
    <text evidence="2 13">Belongs to the Nth/MutY family.</text>
</comment>
<dbReference type="GO" id="GO:0005634">
    <property type="term" value="C:nucleus"/>
    <property type="evidence" value="ECO:0007669"/>
    <property type="project" value="TreeGrafter"/>
</dbReference>
<dbReference type="InterPro" id="IPR023170">
    <property type="entry name" value="HhH_base_excis_C"/>
</dbReference>
<dbReference type="InterPro" id="IPR029119">
    <property type="entry name" value="MutY_C"/>
</dbReference>
<keyword evidence="11" id="KW-0234">DNA repair</keyword>
<keyword evidence="10" id="KW-0411">Iron-sulfur</keyword>
<evidence type="ECO:0000259" key="14">
    <source>
        <dbReference type="SMART" id="SM00478"/>
    </source>
</evidence>
<keyword evidence="16" id="KW-1185">Reference proteome</keyword>
<comment type="function">
    <text evidence="13">Adenine glycosylase active on G-A mispairs.</text>
</comment>
<dbReference type="GO" id="GO:0006298">
    <property type="term" value="P:mismatch repair"/>
    <property type="evidence" value="ECO:0007669"/>
    <property type="project" value="TreeGrafter"/>
</dbReference>
<evidence type="ECO:0000313" key="15">
    <source>
        <dbReference type="EMBL" id="KAK4471304.1"/>
    </source>
</evidence>
<comment type="cofactor">
    <cofactor evidence="13">
        <name>[4Fe-4S] cluster</name>
        <dbReference type="ChEBI" id="CHEBI:49883"/>
    </cofactor>
    <text evidence="13">Binds 1 [4Fe-4S] cluster.</text>
</comment>
<evidence type="ECO:0000256" key="11">
    <source>
        <dbReference type="ARBA" id="ARBA00023204"/>
    </source>
</evidence>
<evidence type="ECO:0000256" key="1">
    <source>
        <dbReference type="ARBA" id="ARBA00000843"/>
    </source>
</evidence>
<dbReference type="Proteomes" id="UP001292079">
    <property type="component" value="Unassembled WGS sequence"/>
</dbReference>
<feature type="domain" description="HhH-GPD" evidence="14">
    <location>
        <begin position="63"/>
        <end position="215"/>
    </location>
</feature>
<evidence type="ECO:0000256" key="4">
    <source>
        <dbReference type="ARBA" id="ARBA00022023"/>
    </source>
</evidence>
<evidence type="ECO:0000256" key="9">
    <source>
        <dbReference type="ARBA" id="ARBA00023004"/>
    </source>
</evidence>
<reference evidence="15" key="1">
    <citation type="submission" date="2022-04" db="EMBL/GenBank/DDBJ databases">
        <authorList>
            <person name="Xu L."/>
            <person name="Lv Z."/>
        </authorList>
    </citation>
    <scope>NUCLEOTIDE SEQUENCE</scope>
    <source>
        <strain evidence="15">LV_2022a</strain>
    </source>
</reference>
<dbReference type="Pfam" id="PF14815">
    <property type="entry name" value="NUDIX_4"/>
    <property type="match status" value="1"/>
</dbReference>
<dbReference type="GO" id="GO:0000701">
    <property type="term" value="F:purine-specific mismatch base pair DNA N-glycosylase activity"/>
    <property type="evidence" value="ECO:0007669"/>
    <property type="project" value="UniProtKB-EC"/>
</dbReference>
<reference evidence="15" key="2">
    <citation type="journal article" date="2023" name="Infect Dis Poverty">
        <title>Chromosome-scale genome of the human blood fluke Schistosoma mekongi and its implications for public health.</title>
        <authorList>
            <person name="Zhou M."/>
            <person name="Xu L."/>
            <person name="Xu D."/>
            <person name="Chen W."/>
            <person name="Khan J."/>
            <person name="Hu Y."/>
            <person name="Huang H."/>
            <person name="Wei H."/>
            <person name="Zhang Y."/>
            <person name="Chusongsang P."/>
            <person name="Tanasarnprasert K."/>
            <person name="Hu X."/>
            <person name="Limpanont Y."/>
            <person name="Lv Z."/>
        </authorList>
    </citation>
    <scope>NUCLEOTIDE SEQUENCE</scope>
    <source>
        <strain evidence="15">LV_2022a</strain>
    </source>
</reference>
<evidence type="ECO:0000256" key="10">
    <source>
        <dbReference type="ARBA" id="ARBA00023014"/>
    </source>
</evidence>
<dbReference type="Gene3D" id="1.10.340.30">
    <property type="entry name" value="Hypothetical protein, domain 2"/>
    <property type="match status" value="1"/>
</dbReference>
<dbReference type="EC" id="3.2.2.31" evidence="3 13"/>
<dbReference type="EMBL" id="JALJAT010000003">
    <property type="protein sequence ID" value="KAK4471304.1"/>
    <property type="molecule type" value="Genomic_DNA"/>
</dbReference>
<comment type="caution">
    <text evidence="15">The sequence shown here is derived from an EMBL/GenBank/DDBJ whole genome shotgun (WGS) entry which is preliminary data.</text>
</comment>
<evidence type="ECO:0000313" key="16">
    <source>
        <dbReference type="Proteomes" id="UP001292079"/>
    </source>
</evidence>
<dbReference type="Gene3D" id="3.90.79.10">
    <property type="entry name" value="Nucleoside Triphosphate Pyrophosphohydrolase"/>
    <property type="match status" value="1"/>
</dbReference>
<name>A0AAE1ZD89_SCHME</name>
<dbReference type="GO" id="GO:0035485">
    <property type="term" value="F:adenine/guanine mispair binding"/>
    <property type="evidence" value="ECO:0007669"/>
    <property type="project" value="TreeGrafter"/>
</dbReference>
<protein>
    <recommendedName>
        <fullName evidence="4 13">Adenine DNA glycosylase</fullName>
        <ecNumber evidence="3 13">3.2.2.31</ecNumber>
    </recommendedName>
</protein>
<dbReference type="CDD" id="cd03431">
    <property type="entry name" value="NUDIX_DNA_Glycosylase_C-MutY"/>
    <property type="match status" value="1"/>
</dbReference>
<keyword evidence="7 13" id="KW-0227">DNA damage</keyword>
<keyword evidence="5" id="KW-0004">4Fe-4S</keyword>
<dbReference type="PANTHER" id="PTHR42944:SF1">
    <property type="entry name" value="ADENINE DNA GLYCOSYLASE"/>
    <property type="match status" value="1"/>
</dbReference>
<dbReference type="GO" id="GO:0046872">
    <property type="term" value="F:metal ion binding"/>
    <property type="evidence" value="ECO:0007669"/>
    <property type="project" value="UniProtKB-UniRule"/>
</dbReference>
<dbReference type="CDD" id="cd00056">
    <property type="entry name" value="ENDO3c"/>
    <property type="match status" value="1"/>
</dbReference>
<dbReference type="GO" id="GO:0006284">
    <property type="term" value="P:base-excision repair"/>
    <property type="evidence" value="ECO:0007669"/>
    <property type="project" value="UniProtKB-UniRule"/>
</dbReference>
<dbReference type="FunFam" id="1.10.340.30:FF:000002">
    <property type="entry name" value="Adenine DNA glycosylase"/>
    <property type="match status" value="1"/>
</dbReference>
<dbReference type="InterPro" id="IPR011257">
    <property type="entry name" value="DNA_glycosylase"/>
</dbReference>
<dbReference type="InterPro" id="IPR044298">
    <property type="entry name" value="MIG/MutY"/>
</dbReference>
<dbReference type="AlphaFoldDB" id="A0AAE1ZD89"/>
<dbReference type="SMART" id="SM00478">
    <property type="entry name" value="ENDO3c"/>
    <property type="match status" value="1"/>
</dbReference>
<accession>A0AAE1ZD89</accession>
<keyword evidence="12 13" id="KW-0326">Glycosidase</keyword>
<dbReference type="InterPro" id="IPR015797">
    <property type="entry name" value="NUDIX_hydrolase-like_dom_sf"/>
</dbReference>
<keyword evidence="6" id="KW-0479">Metal-binding</keyword>
<dbReference type="SUPFAM" id="SSF48150">
    <property type="entry name" value="DNA-glycosylase"/>
    <property type="match status" value="1"/>
</dbReference>
<gene>
    <name evidence="15" type="ORF">MN116_004566</name>
</gene>
<evidence type="ECO:0000256" key="6">
    <source>
        <dbReference type="ARBA" id="ARBA00022723"/>
    </source>
</evidence>
<dbReference type="SUPFAM" id="SSF55811">
    <property type="entry name" value="Nudix"/>
    <property type="match status" value="1"/>
</dbReference>